<accession>A0ABX1IC05</accession>
<feature type="transmembrane region" description="Helical" evidence="1">
    <location>
        <begin position="376"/>
        <end position="392"/>
    </location>
</feature>
<feature type="transmembrane region" description="Helical" evidence="1">
    <location>
        <begin position="103"/>
        <end position="124"/>
    </location>
</feature>
<feature type="transmembrane region" description="Helical" evidence="1">
    <location>
        <begin position="323"/>
        <end position="344"/>
    </location>
</feature>
<dbReference type="PANTHER" id="PTHR37422">
    <property type="entry name" value="TEICHURONIC ACID BIOSYNTHESIS PROTEIN TUAE"/>
    <property type="match status" value="1"/>
</dbReference>
<feature type="transmembrane region" description="Helical" evidence="1">
    <location>
        <begin position="136"/>
        <end position="154"/>
    </location>
</feature>
<feature type="transmembrane region" description="Helical" evidence="1">
    <location>
        <begin position="174"/>
        <end position="190"/>
    </location>
</feature>
<dbReference type="PANTHER" id="PTHR37422:SF13">
    <property type="entry name" value="LIPOPOLYSACCHARIDE BIOSYNTHESIS PROTEIN PA4999-RELATED"/>
    <property type="match status" value="1"/>
</dbReference>
<gene>
    <name evidence="2" type="ORF">HF203_15170</name>
</gene>
<protein>
    <recommendedName>
        <fullName evidence="4">O-antigen ligase</fullName>
    </recommendedName>
</protein>
<evidence type="ECO:0008006" key="4">
    <source>
        <dbReference type="Google" id="ProtNLM"/>
    </source>
</evidence>
<organism evidence="2 3">
    <name type="scientific">Marichromatium bheemlicum</name>
    <dbReference type="NCBI Taxonomy" id="365339"/>
    <lineage>
        <taxon>Bacteria</taxon>
        <taxon>Pseudomonadati</taxon>
        <taxon>Pseudomonadota</taxon>
        <taxon>Gammaproteobacteria</taxon>
        <taxon>Chromatiales</taxon>
        <taxon>Chromatiaceae</taxon>
        <taxon>Marichromatium</taxon>
    </lineage>
</organism>
<feature type="transmembrane region" description="Helical" evidence="1">
    <location>
        <begin position="51"/>
        <end position="71"/>
    </location>
</feature>
<feature type="transmembrane region" description="Helical" evidence="1">
    <location>
        <begin position="78"/>
        <end position="97"/>
    </location>
</feature>
<feature type="transmembrane region" description="Helical" evidence="1">
    <location>
        <begin position="351"/>
        <end position="370"/>
    </location>
</feature>
<evidence type="ECO:0000313" key="2">
    <source>
        <dbReference type="EMBL" id="NKN34559.1"/>
    </source>
</evidence>
<reference evidence="2 3" key="1">
    <citation type="submission" date="2020-04" db="EMBL/GenBank/DDBJ databases">
        <title>Draft Whole-Genome sequence of Marichromatium bheemlicum DSM 18632, type strain.</title>
        <authorList>
            <person name="Kyndt J.A."/>
            <person name="Meyer T.E."/>
        </authorList>
    </citation>
    <scope>NUCLEOTIDE SEQUENCE [LARGE SCALE GENOMIC DNA]</scope>
    <source>
        <strain evidence="2 3">DSM 18632</strain>
    </source>
</reference>
<dbReference type="Proteomes" id="UP000740754">
    <property type="component" value="Unassembled WGS sequence"/>
</dbReference>
<comment type="caution">
    <text evidence="2">The sequence shown here is derived from an EMBL/GenBank/DDBJ whole genome shotgun (WGS) entry which is preliminary data.</text>
</comment>
<keyword evidence="1" id="KW-0812">Transmembrane</keyword>
<evidence type="ECO:0000256" key="1">
    <source>
        <dbReference type="SAM" id="Phobius"/>
    </source>
</evidence>
<evidence type="ECO:0000313" key="3">
    <source>
        <dbReference type="Proteomes" id="UP000740754"/>
    </source>
</evidence>
<keyword evidence="3" id="KW-1185">Reference proteome</keyword>
<feature type="transmembrane region" description="Helical" evidence="1">
    <location>
        <begin position="202"/>
        <end position="232"/>
    </location>
</feature>
<dbReference type="EMBL" id="JAAXKX010000031">
    <property type="protein sequence ID" value="NKN34559.1"/>
    <property type="molecule type" value="Genomic_DNA"/>
</dbReference>
<proteinExistence type="predicted"/>
<sequence>MINKKERIASQWKIKFLPLYTLSFILLVGMKLASSALLSENEFEIASEFAIFPKTIDAAIFFLAILGLSLSPPTKRKWLFITYIISILITGLISQFINERSIAEALFINAKLLGPMTILAAFLLNQKKCQNIINGIPALLFFISFLIIAGFFLVEPSFRNGKEWSPAYFSGTHTSAYVALSSTAIAVMIMKKPWYKSTLTILIAFFVYMIAIGWGVRTATMGLLVSATYLFLVLFQKKYRPTQILGLTAIFTLILFYLLQFSSFSEIEKFSSGRTTEWLSRLSTISERPTIELLFGTGLGSNVTFSSVWWWEEKDSHNDIIRILYEQGLAGLTLVAAMLIYLYLSVTRSHSWNAIWLYVTVSAVLSNGIISRPTASYVFVLALIVSQQIALYRKNPIPNIKQFHLTNSRAP</sequence>
<feature type="transmembrane region" description="Helical" evidence="1">
    <location>
        <begin position="244"/>
        <end position="264"/>
    </location>
</feature>
<keyword evidence="1" id="KW-0472">Membrane</keyword>
<name>A0ABX1IC05_9GAMM</name>
<dbReference type="InterPro" id="IPR051533">
    <property type="entry name" value="WaaL-like"/>
</dbReference>
<keyword evidence="1" id="KW-1133">Transmembrane helix</keyword>
<dbReference type="RefSeq" id="WP_168670932.1">
    <property type="nucleotide sequence ID" value="NZ_JAAXKX010000031.1"/>
</dbReference>